<gene>
    <name evidence="3" type="ORF">TPR58_15405</name>
</gene>
<name>A0ABV0BAF5_9SPHN</name>
<dbReference type="RefSeq" id="WP_346247588.1">
    <property type="nucleotide sequence ID" value="NZ_JBDIZK010000009.1"/>
</dbReference>
<keyword evidence="4" id="KW-1185">Reference proteome</keyword>
<evidence type="ECO:0000256" key="2">
    <source>
        <dbReference type="SAM" id="MobiDB-lite"/>
    </source>
</evidence>
<dbReference type="InterPro" id="IPR012875">
    <property type="entry name" value="SDHF4"/>
</dbReference>
<evidence type="ECO:0000313" key="4">
    <source>
        <dbReference type="Proteomes" id="UP001427805"/>
    </source>
</evidence>
<evidence type="ECO:0000313" key="3">
    <source>
        <dbReference type="EMBL" id="MEN3748562.1"/>
    </source>
</evidence>
<evidence type="ECO:0000256" key="1">
    <source>
        <dbReference type="ARBA" id="ARBA00005701"/>
    </source>
</evidence>
<reference evidence="3 4" key="1">
    <citation type="submission" date="2024-05" db="EMBL/GenBank/DDBJ databases">
        <title>Sphingomonas sp. HF-S3 16S ribosomal RNA gene Genome sequencing and assembly.</title>
        <authorList>
            <person name="Lee H."/>
        </authorList>
    </citation>
    <scope>NUCLEOTIDE SEQUENCE [LARGE SCALE GENOMIC DNA]</scope>
    <source>
        <strain evidence="3 4">HF-S3</strain>
    </source>
</reference>
<dbReference type="Pfam" id="PF07896">
    <property type="entry name" value="DUF1674"/>
    <property type="match status" value="1"/>
</dbReference>
<comment type="similarity">
    <text evidence="1">Belongs to the SDHAF4 family.</text>
</comment>
<organism evidence="3 4">
    <name type="scientific">Sphingomonas rustica</name>
    <dbReference type="NCBI Taxonomy" id="3103142"/>
    <lineage>
        <taxon>Bacteria</taxon>
        <taxon>Pseudomonadati</taxon>
        <taxon>Pseudomonadota</taxon>
        <taxon>Alphaproteobacteria</taxon>
        <taxon>Sphingomonadales</taxon>
        <taxon>Sphingomonadaceae</taxon>
        <taxon>Sphingomonas</taxon>
    </lineage>
</organism>
<accession>A0ABV0BAF5</accession>
<feature type="compositionally biased region" description="Basic and acidic residues" evidence="2">
    <location>
        <begin position="41"/>
        <end position="54"/>
    </location>
</feature>
<comment type="caution">
    <text evidence="3">The sequence shown here is derived from an EMBL/GenBank/DDBJ whole genome shotgun (WGS) entry which is preliminary data.</text>
</comment>
<dbReference type="EMBL" id="JBDIZK010000009">
    <property type="protein sequence ID" value="MEN3748562.1"/>
    <property type="molecule type" value="Genomic_DNA"/>
</dbReference>
<protein>
    <submittedName>
        <fullName evidence="3">DUF1674 domain-containing protein</fullName>
    </submittedName>
</protein>
<feature type="region of interest" description="Disordered" evidence="2">
    <location>
        <begin position="1"/>
        <end position="54"/>
    </location>
</feature>
<proteinExistence type="inferred from homology"/>
<dbReference type="Proteomes" id="UP001427805">
    <property type="component" value="Unassembled WGS sequence"/>
</dbReference>
<sequence length="54" mass="6176">MGQRPPHLKPPEYLTPTQPVPEPRPLPEDRGEDPLGQDPTRFGDWERKGIAIDF</sequence>